<dbReference type="Gene3D" id="3.40.50.300">
    <property type="entry name" value="P-loop containing nucleotide triphosphate hydrolases"/>
    <property type="match status" value="1"/>
</dbReference>
<dbReference type="Pfam" id="PF03237">
    <property type="entry name" value="Terminase_6N"/>
    <property type="match status" value="1"/>
</dbReference>
<reference evidence="1" key="1">
    <citation type="journal article" date="2015" name="Nature">
        <title>Complex archaea that bridge the gap between prokaryotes and eukaryotes.</title>
        <authorList>
            <person name="Spang A."/>
            <person name="Saw J.H."/>
            <person name="Jorgensen S.L."/>
            <person name="Zaremba-Niedzwiedzka K."/>
            <person name="Martijn J."/>
            <person name="Lind A.E."/>
            <person name="van Eijk R."/>
            <person name="Schleper C."/>
            <person name="Guy L."/>
            <person name="Ettema T.J."/>
        </authorList>
    </citation>
    <scope>NUCLEOTIDE SEQUENCE</scope>
</reference>
<proteinExistence type="predicted"/>
<dbReference type="EMBL" id="LAZR01002103">
    <property type="protein sequence ID" value="KKN34451.1"/>
    <property type="molecule type" value="Genomic_DNA"/>
</dbReference>
<name>A0A0F9SBS7_9ZZZZ</name>
<dbReference type="AlphaFoldDB" id="A0A0F9SBS7"/>
<gene>
    <name evidence="1" type="ORF">LCGC14_0793500</name>
</gene>
<sequence length="544" mass="61596">MSVELDAVWDVLHAPRKRLKNWKRPNYNEIFRQRSDRLDTIRAAGQDGWELAFEYYKTHPVEAIEDWVTTYDPRKTSDGEAPYMPFTMFDKQREFVEWIIERYHNKEEGLLEKSRDGGASWVCLSIAWWMWTFHSGTVVLFGSRKEDLVDELGNPDSLFEKLRIIIRMLPDELLPIGYDERKHDNHMRLSNPENGSSIVGEAGNQVGRGGRSSIAFVDEAAFLEKPEKVDSALSENTNTRIWISTPNLPGDWFSKRRFGGRILVFTLSWQEDPRKGPKWYAGKKASLEPEVLAREVDLDYEGTGSNIICPASWVRSSVQLRKFLEKEGLIPEPHAGVAGLDVGGGGTGLSVLVPKWGAVMGHSIEWDDDDTINIAGAAEEAARKLKCDMILYDSVGVGKGVLAAFRRMDFVTKGINVGNKPTRKRWPDGKNSRKKFTNLKGELWWTMRSLLQATHQHWMFISTDGKNGELHKLEDMILLPDDHKLKSQLSQPLYIRLETGKMQVEAKKKLKSRGVDSPDHAEAAILALAPPPRRGGSDRTTGLV</sequence>
<accession>A0A0F9SBS7</accession>
<organism evidence="1">
    <name type="scientific">marine sediment metagenome</name>
    <dbReference type="NCBI Taxonomy" id="412755"/>
    <lineage>
        <taxon>unclassified sequences</taxon>
        <taxon>metagenomes</taxon>
        <taxon>ecological metagenomes</taxon>
    </lineage>
</organism>
<dbReference type="Gene3D" id="3.30.420.240">
    <property type="match status" value="1"/>
</dbReference>
<dbReference type="InterPro" id="IPR027417">
    <property type="entry name" value="P-loop_NTPase"/>
</dbReference>
<comment type="caution">
    <text evidence="1">The sequence shown here is derived from an EMBL/GenBank/DDBJ whole genome shotgun (WGS) entry which is preliminary data.</text>
</comment>
<protein>
    <submittedName>
        <fullName evidence="1">Uncharacterized protein</fullName>
    </submittedName>
</protein>
<evidence type="ECO:0000313" key="1">
    <source>
        <dbReference type="EMBL" id="KKN34451.1"/>
    </source>
</evidence>